<dbReference type="EMBL" id="JAVHNS010000008">
    <property type="protein sequence ID" value="KAK6345883.1"/>
    <property type="molecule type" value="Genomic_DNA"/>
</dbReference>
<keyword evidence="3" id="KW-1185">Reference proteome</keyword>
<dbReference type="Proteomes" id="UP001373714">
    <property type="component" value="Unassembled WGS sequence"/>
</dbReference>
<evidence type="ECO:0000313" key="2">
    <source>
        <dbReference type="EMBL" id="KAK6345883.1"/>
    </source>
</evidence>
<organism evidence="2 3">
    <name type="scientific">Orbilia blumenaviensis</name>
    <dbReference type="NCBI Taxonomy" id="1796055"/>
    <lineage>
        <taxon>Eukaryota</taxon>
        <taxon>Fungi</taxon>
        <taxon>Dikarya</taxon>
        <taxon>Ascomycota</taxon>
        <taxon>Pezizomycotina</taxon>
        <taxon>Orbiliomycetes</taxon>
        <taxon>Orbiliales</taxon>
        <taxon>Orbiliaceae</taxon>
        <taxon>Orbilia</taxon>
    </lineage>
</organism>
<comment type="caution">
    <text evidence="2">The sequence shown here is derived from an EMBL/GenBank/DDBJ whole genome shotgun (WGS) entry which is preliminary data.</text>
</comment>
<name>A0AAV9UP69_9PEZI</name>
<reference evidence="2 3" key="1">
    <citation type="submission" date="2019-10" db="EMBL/GenBank/DDBJ databases">
        <authorList>
            <person name="Palmer J.M."/>
        </authorList>
    </citation>
    <scope>NUCLEOTIDE SEQUENCE [LARGE SCALE GENOMIC DNA]</scope>
    <source>
        <strain evidence="2 3">TWF730</strain>
    </source>
</reference>
<feature type="compositionally biased region" description="Polar residues" evidence="1">
    <location>
        <begin position="52"/>
        <end position="64"/>
    </location>
</feature>
<feature type="compositionally biased region" description="Basic residues" evidence="1">
    <location>
        <begin position="522"/>
        <end position="535"/>
    </location>
</feature>
<feature type="compositionally biased region" description="Basic and acidic residues" evidence="1">
    <location>
        <begin position="66"/>
        <end position="80"/>
    </location>
</feature>
<accession>A0AAV9UP69</accession>
<protein>
    <submittedName>
        <fullName evidence="2">Uncharacterized protein</fullName>
    </submittedName>
</protein>
<proteinExistence type="predicted"/>
<feature type="region of interest" description="Disordered" evidence="1">
    <location>
        <begin position="49"/>
        <end position="80"/>
    </location>
</feature>
<gene>
    <name evidence="2" type="ORF">TWF730_010226</name>
</gene>
<dbReference type="AlphaFoldDB" id="A0AAV9UP69"/>
<evidence type="ECO:0000313" key="3">
    <source>
        <dbReference type="Proteomes" id="UP001373714"/>
    </source>
</evidence>
<sequence>MLRSRKSHTFIAANAQPIGKYTRLDDTDEPIADEDIFADIYLEPSPDLLKSNPGSPFDTESWTTVHPEENPFSDDKEVDPRSPAEIKFTRDFNYWRLLQKHNRPHRKATLGFVVKARTGFKKVGQRYHSYTGIFSKNRRIIQKTRTIRLNELPEPKEISEFSKNYRYPSSRLNQYPRLRTFKAVRGYHEAISNYIKYLVDEALTFEKREERAEKWRAGTKEYKSKALKLEYDLAHEKGLLRGWYLCEGAEGTPWENCDRYCDWPSCKGLEVSEQLIAEMEDANNNINVDDKLPVRFLFLKDIRRETKGAPPPTQGSGINTGWDITCAWDGIHHTVQRAQNLNYNHRSTESYEFCRSYLKETDSESTIEPPLTAIDKAYLSFSAGSAARFAHPQWSVRKRITEIEKYMNLAVVHVLSDSSVLKLHSNRVFYDDVKAKVHYWGEMHQLNIMMPQRPMDDLVKVLNTERLKRLARLHEMKRREDKRDYKKGYTVQMSVVPIKKAAKPLVDKPKGLIARVFGRNDKNKKKKHKSKKSKKSDKVKETETGENKEGILRWIWNTILGKESADNGKKPKQEKKSRMEREFVPTAELDILDMIAERDKPDEENVIWIGKDGRGRRRQTPLPQFNYNKTINHDPFGDYPPTIEYRQAVLG</sequence>
<evidence type="ECO:0000256" key="1">
    <source>
        <dbReference type="SAM" id="MobiDB-lite"/>
    </source>
</evidence>
<feature type="region of interest" description="Disordered" evidence="1">
    <location>
        <begin position="516"/>
        <end position="544"/>
    </location>
</feature>